<dbReference type="RefSeq" id="WP_186861638.1">
    <property type="nucleotide sequence ID" value="NZ_JACOGC010000001.1"/>
</dbReference>
<dbReference type="SUPFAM" id="SSF54523">
    <property type="entry name" value="Pili subunits"/>
    <property type="match status" value="1"/>
</dbReference>
<dbReference type="Gene3D" id="3.30.700.10">
    <property type="entry name" value="Glycoprotein, Type 4 Pilin"/>
    <property type="match status" value="1"/>
</dbReference>
<dbReference type="Proteomes" id="UP000613113">
    <property type="component" value="Unassembled WGS sequence"/>
</dbReference>
<evidence type="ECO:0000256" key="1">
    <source>
        <dbReference type="ARBA" id="ARBA00022481"/>
    </source>
</evidence>
<sequence length="145" mass="15588">MNRDRSAADRIQGFTLIELLTVLAIVGILAAIAYPSYIQHIIKTNRSAAQSFILSAANKQEQYNLDARQYATTMTLLGLTNIPTEVSKNYNVTIAANNSATPPTYTITATPIDNQLSMDTLCGSLTIDQVGNKGITGTGTVSSCW</sequence>
<dbReference type="InterPro" id="IPR045584">
    <property type="entry name" value="Pilin-like"/>
</dbReference>
<dbReference type="NCBIfam" id="TIGR02532">
    <property type="entry name" value="IV_pilin_GFxxxE"/>
    <property type="match status" value="1"/>
</dbReference>
<dbReference type="PRINTS" id="PR00813">
    <property type="entry name" value="BCTERIALGSPG"/>
</dbReference>
<dbReference type="InterPro" id="IPR031982">
    <property type="entry name" value="PilE-like"/>
</dbReference>
<dbReference type="InterPro" id="IPR000983">
    <property type="entry name" value="Bac_GSPG_pilin"/>
</dbReference>
<keyword evidence="2" id="KW-0812">Transmembrane</keyword>
<organism evidence="3 4">
    <name type="scientific">Undibacterium griseum</name>
    <dbReference type="NCBI Taxonomy" id="2762295"/>
    <lineage>
        <taxon>Bacteria</taxon>
        <taxon>Pseudomonadati</taxon>
        <taxon>Pseudomonadota</taxon>
        <taxon>Betaproteobacteria</taxon>
        <taxon>Burkholderiales</taxon>
        <taxon>Oxalobacteraceae</taxon>
        <taxon>Undibacterium</taxon>
    </lineage>
</organism>
<evidence type="ECO:0000256" key="2">
    <source>
        <dbReference type="SAM" id="Phobius"/>
    </source>
</evidence>
<keyword evidence="2" id="KW-1133">Transmembrane helix</keyword>
<dbReference type="PROSITE" id="PS00409">
    <property type="entry name" value="PROKAR_NTER_METHYL"/>
    <property type="match status" value="1"/>
</dbReference>
<evidence type="ECO:0000313" key="3">
    <source>
        <dbReference type="EMBL" id="MBC3884019.1"/>
    </source>
</evidence>
<comment type="caution">
    <text evidence="3">The sequence shown here is derived from an EMBL/GenBank/DDBJ whole genome shotgun (WGS) entry which is preliminary data.</text>
</comment>
<feature type="transmembrane region" description="Helical" evidence="2">
    <location>
        <begin position="12"/>
        <end position="37"/>
    </location>
</feature>
<accession>A0ABR6YJL6</accession>
<dbReference type="InterPro" id="IPR012902">
    <property type="entry name" value="N_methyl_site"/>
</dbReference>
<reference evidence="3 4" key="1">
    <citation type="submission" date="2020-08" db="EMBL/GenBank/DDBJ databases">
        <title>Novel species isolated from subtropical streams in China.</title>
        <authorList>
            <person name="Lu H."/>
        </authorList>
    </citation>
    <scope>NUCLEOTIDE SEQUENCE [LARGE SCALE GENOMIC DNA]</scope>
    <source>
        <strain evidence="3 4">FT31W</strain>
    </source>
</reference>
<keyword evidence="2" id="KW-0472">Membrane</keyword>
<dbReference type="EMBL" id="JACOGC010000001">
    <property type="protein sequence ID" value="MBC3884019.1"/>
    <property type="molecule type" value="Genomic_DNA"/>
</dbReference>
<dbReference type="Pfam" id="PF07963">
    <property type="entry name" value="N_methyl"/>
    <property type="match status" value="1"/>
</dbReference>
<protein>
    <submittedName>
        <fullName evidence="3">Type IV pilin protein</fullName>
    </submittedName>
</protein>
<dbReference type="Pfam" id="PF16732">
    <property type="entry name" value="ComP_DUS"/>
    <property type="match status" value="1"/>
</dbReference>
<proteinExistence type="predicted"/>
<name>A0ABR6YJL6_9BURK</name>
<keyword evidence="4" id="KW-1185">Reference proteome</keyword>
<gene>
    <name evidence="3" type="ORF">H8K27_02625</name>
</gene>
<evidence type="ECO:0000313" key="4">
    <source>
        <dbReference type="Proteomes" id="UP000613113"/>
    </source>
</evidence>
<keyword evidence="1" id="KW-0488">Methylation</keyword>